<dbReference type="InterPro" id="IPR058124">
    <property type="entry name" value="CpxR-like_REC"/>
</dbReference>
<keyword evidence="2" id="KW-0963">Cytoplasm</keyword>
<evidence type="ECO:0000256" key="1">
    <source>
        <dbReference type="ARBA" id="ARBA00004496"/>
    </source>
</evidence>
<dbReference type="Gene3D" id="3.40.50.2300">
    <property type="match status" value="1"/>
</dbReference>
<dbReference type="PANTHER" id="PTHR48111">
    <property type="entry name" value="REGULATOR OF RPOS"/>
    <property type="match status" value="1"/>
</dbReference>
<dbReference type="SUPFAM" id="SSF46894">
    <property type="entry name" value="C-terminal effector domain of the bipartite response regulators"/>
    <property type="match status" value="1"/>
</dbReference>
<evidence type="ECO:0000256" key="2">
    <source>
        <dbReference type="ARBA" id="ARBA00022490"/>
    </source>
</evidence>
<feature type="domain" description="OmpR/PhoB-type" evidence="11">
    <location>
        <begin position="140"/>
        <end position="239"/>
    </location>
</feature>
<protein>
    <submittedName>
        <fullName evidence="12">Response regulator transcription factor</fullName>
    </submittedName>
</protein>
<dbReference type="Gene3D" id="6.10.250.690">
    <property type="match status" value="1"/>
</dbReference>
<comment type="caution">
    <text evidence="12">The sequence shown here is derived from an EMBL/GenBank/DDBJ whole genome shotgun (WGS) entry which is preliminary data.</text>
</comment>
<evidence type="ECO:0000256" key="8">
    <source>
        <dbReference type="PROSITE-ProRule" id="PRU00169"/>
    </source>
</evidence>
<sequence length="244" mass="26785">MYEATEKGPKTVHILLVDDDAELSALLTEYLGAEGFETSVVHHGEAGVEAALSGQYDAVILDVMLPRLNGIEALRRIRQHSRVPIIMLTAKGDNIDRVVGLEMGADDYVPKPCYPRELVARLRAVLRRSSEGVKPAAASDAVLREGKLVLSPAQRDVTWDGQKIDLTVSEFNMLELLLRAGDAVLTKDELSERALGRPREAYDRSVDVHMSNLRQKLSQAASEGIQIATVRGIGYRLTRQASEA</sequence>
<feature type="domain" description="Response regulatory" evidence="10">
    <location>
        <begin position="13"/>
        <end position="126"/>
    </location>
</feature>
<evidence type="ECO:0000256" key="9">
    <source>
        <dbReference type="PROSITE-ProRule" id="PRU01091"/>
    </source>
</evidence>
<dbReference type="SMART" id="SM00448">
    <property type="entry name" value="REC"/>
    <property type="match status" value="1"/>
</dbReference>
<reference evidence="12 13" key="1">
    <citation type="journal article" date="2016" name="Antonie Van Leeuwenhoek">
        <title>Dongia soli sp. nov., isolated from soil from Dokdo, Korea.</title>
        <authorList>
            <person name="Kim D.U."/>
            <person name="Lee H."/>
            <person name="Kim H."/>
            <person name="Kim S.G."/>
            <person name="Ka J.O."/>
        </authorList>
    </citation>
    <scope>NUCLEOTIDE SEQUENCE [LARGE SCALE GENOMIC DNA]</scope>
    <source>
        <strain evidence="12 13">D78</strain>
    </source>
</reference>
<dbReference type="Gene3D" id="1.10.10.10">
    <property type="entry name" value="Winged helix-like DNA-binding domain superfamily/Winged helix DNA-binding domain"/>
    <property type="match status" value="1"/>
</dbReference>
<keyword evidence="5" id="KW-0805">Transcription regulation</keyword>
<keyword evidence="4" id="KW-0902">Two-component regulatory system</keyword>
<dbReference type="RefSeq" id="WP_320509922.1">
    <property type="nucleotide sequence ID" value="NZ_JAXCLW010000006.1"/>
</dbReference>
<dbReference type="InterPro" id="IPR001867">
    <property type="entry name" value="OmpR/PhoB-type_DNA-bd"/>
</dbReference>
<gene>
    <name evidence="12" type="ORF">SMD27_18540</name>
</gene>
<evidence type="ECO:0000256" key="4">
    <source>
        <dbReference type="ARBA" id="ARBA00023012"/>
    </source>
</evidence>
<proteinExistence type="predicted"/>
<evidence type="ECO:0000259" key="10">
    <source>
        <dbReference type="PROSITE" id="PS50110"/>
    </source>
</evidence>
<keyword evidence="7" id="KW-0804">Transcription</keyword>
<feature type="DNA-binding region" description="OmpR/PhoB-type" evidence="9">
    <location>
        <begin position="140"/>
        <end position="239"/>
    </location>
</feature>
<dbReference type="Pfam" id="PF00486">
    <property type="entry name" value="Trans_reg_C"/>
    <property type="match status" value="1"/>
</dbReference>
<dbReference type="InterPro" id="IPR016032">
    <property type="entry name" value="Sig_transdc_resp-reg_C-effctor"/>
</dbReference>
<evidence type="ECO:0000256" key="3">
    <source>
        <dbReference type="ARBA" id="ARBA00022553"/>
    </source>
</evidence>
<organism evidence="12 13">
    <name type="scientific">Dongia soli</name>
    <dbReference type="NCBI Taxonomy" id="600628"/>
    <lineage>
        <taxon>Bacteria</taxon>
        <taxon>Pseudomonadati</taxon>
        <taxon>Pseudomonadota</taxon>
        <taxon>Alphaproteobacteria</taxon>
        <taxon>Rhodospirillales</taxon>
        <taxon>Dongiaceae</taxon>
        <taxon>Dongia</taxon>
    </lineage>
</organism>
<evidence type="ECO:0000313" key="12">
    <source>
        <dbReference type="EMBL" id="MDY0884849.1"/>
    </source>
</evidence>
<dbReference type="CDD" id="cd17623">
    <property type="entry name" value="REC_OmpR_CpxR"/>
    <property type="match status" value="1"/>
</dbReference>
<comment type="subcellular location">
    <subcellularLocation>
        <location evidence="1">Cytoplasm</location>
    </subcellularLocation>
</comment>
<evidence type="ECO:0000256" key="6">
    <source>
        <dbReference type="ARBA" id="ARBA00023125"/>
    </source>
</evidence>
<evidence type="ECO:0000313" key="13">
    <source>
        <dbReference type="Proteomes" id="UP001279642"/>
    </source>
</evidence>
<dbReference type="SMART" id="SM00862">
    <property type="entry name" value="Trans_reg_C"/>
    <property type="match status" value="1"/>
</dbReference>
<dbReference type="InterPro" id="IPR036388">
    <property type="entry name" value="WH-like_DNA-bd_sf"/>
</dbReference>
<dbReference type="CDD" id="cd00383">
    <property type="entry name" value="trans_reg_C"/>
    <property type="match status" value="1"/>
</dbReference>
<dbReference type="InterPro" id="IPR039420">
    <property type="entry name" value="WalR-like"/>
</dbReference>
<evidence type="ECO:0000259" key="11">
    <source>
        <dbReference type="PROSITE" id="PS51755"/>
    </source>
</evidence>
<keyword evidence="6 9" id="KW-0238">DNA-binding</keyword>
<keyword evidence="3 8" id="KW-0597">Phosphoprotein</keyword>
<dbReference type="InterPro" id="IPR011006">
    <property type="entry name" value="CheY-like_superfamily"/>
</dbReference>
<dbReference type="Pfam" id="PF00072">
    <property type="entry name" value="Response_reg"/>
    <property type="match status" value="1"/>
</dbReference>
<feature type="modified residue" description="4-aspartylphosphate" evidence="8">
    <location>
        <position position="62"/>
    </location>
</feature>
<name>A0ABU5EEP4_9PROT</name>
<keyword evidence="13" id="KW-1185">Reference proteome</keyword>
<dbReference type="InterPro" id="IPR001789">
    <property type="entry name" value="Sig_transdc_resp-reg_receiver"/>
</dbReference>
<dbReference type="EMBL" id="JAXCLW010000006">
    <property type="protein sequence ID" value="MDY0884849.1"/>
    <property type="molecule type" value="Genomic_DNA"/>
</dbReference>
<dbReference type="PROSITE" id="PS51755">
    <property type="entry name" value="OMPR_PHOB"/>
    <property type="match status" value="1"/>
</dbReference>
<evidence type="ECO:0000256" key="7">
    <source>
        <dbReference type="ARBA" id="ARBA00023163"/>
    </source>
</evidence>
<dbReference type="Proteomes" id="UP001279642">
    <property type="component" value="Unassembled WGS sequence"/>
</dbReference>
<dbReference type="PANTHER" id="PTHR48111:SF39">
    <property type="entry name" value="TRANSCRIPTIONAL REGULATORY PROTEIN CPXR"/>
    <property type="match status" value="1"/>
</dbReference>
<accession>A0ABU5EEP4</accession>
<dbReference type="PROSITE" id="PS50110">
    <property type="entry name" value="RESPONSE_REGULATORY"/>
    <property type="match status" value="1"/>
</dbReference>
<dbReference type="SUPFAM" id="SSF52172">
    <property type="entry name" value="CheY-like"/>
    <property type="match status" value="1"/>
</dbReference>
<evidence type="ECO:0000256" key="5">
    <source>
        <dbReference type="ARBA" id="ARBA00023015"/>
    </source>
</evidence>